<dbReference type="PROSITE" id="PS50157">
    <property type="entry name" value="ZINC_FINGER_C2H2_2"/>
    <property type="match status" value="2"/>
</dbReference>
<keyword evidence="3 5" id="KW-0863">Zinc-finger</keyword>
<dbReference type="Proteomes" id="UP000283269">
    <property type="component" value="Unassembled WGS sequence"/>
</dbReference>
<dbReference type="PANTHER" id="PTHR14003:SF19">
    <property type="entry name" value="YY2 TRANSCRIPTION FACTOR"/>
    <property type="match status" value="1"/>
</dbReference>
<dbReference type="STRING" id="93625.A0A409VUZ0"/>
<dbReference type="GO" id="GO:0008270">
    <property type="term" value="F:zinc ion binding"/>
    <property type="evidence" value="ECO:0007669"/>
    <property type="project" value="UniProtKB-KW"/>
</dbReference>
<dbReference type="FunFam" id="3.30.160.60:FF:000065">
    <property type="entry name" value="B-cell CLL/lymphoma 6, member B"/>
    <property type="match status" value="1"/>
</dbReference>
<evidence type="ECO:0000313" key="9">
    <source>
        <dbReference type="Proteomes" id="UP000283269"/>
    </source>
</evidence>
<protein>
    <recommendedName>
        <fullName evidence="7">C2H2-type domain-containing protein</fullName>
    </recommendedName>
</protein>
<reference evidence="8 9" key="1">
    <citation type="journal article" date="2018" name="Evol. Lett.">
        <title>Horizontal gene cluster transfer increased hallucinogenic mushroom diversity.</title>
        <authorList>
            <person name="Reynolds H.T."/>
            <person name="Vijayakumar V."/>
            <person name="Gluck-Thaler E."/>
            <person name="Korotkin H.B."/>
            <person name="Matheny P.B."/>
            <person name="Slot J.C."/>
        </authorList>
    </citation>
    <scope>NUCLEOTIDE SEQUENCE [LARGE SCALE GENOMIC DNA]</scope>
    <source>
        <strain evidence="8 9">2631</strain>
    </source>
</reference>
<dbReference type="OrthoDB" id="6077919at2759"/>
<dbReference type="InterPro" id="IPR036236">
    <property type="entry name" value="Znf_C2H2_sf"/>
</dbReference>
<feature type="compositionally biased region" description="Polar residues" evidence="6">
    <location>
        <begin position="1"/>
        <end position="21"/>
    </location>
</feature>
<evidence type="ECO:0000256" key="2">
    <source>
        <dbReference type="ARBA" id="ARBA00022737"/>
    </source>
</evidence>
<comment type="caution">
    <text evidence="8">The sequence shown here is derived from an EMBL/GenBank/DDBJ whole genome shotgun (WGS) entry which is preliminary data.</text>
</comment>
<feature type="domain" description="C2H2-type" evidence="7">
    <location>
        <begin position="260"/>
        <end position="284"/>
    </location>
</feature>
<keyword evidence="4" id="KW-0862">Zinc</keyword>
<dbReference type="GO" id="GO:0031519">
    <property type="term" value="C:PcG protein complex"/>
    <property type="evidence" value="ECO:0007669"/>
    <property type="project" value="TreeGrafter"/>
</dbReference>
<dbReference type="PANTHER" id="PTHR14003">
    <property type="entry name" value="TRANSCRIPTIONAL REPRESSOR PROTEIN YY"/>
    <property type="match status" value="1"/>
</dbReference>
<dbReference type="GO" id="GO:0000978">
    <property type="term" value="F:RNA polymerase II cis-regulatory region sequence-specific DNA binding"/>
    <property type="evidence" value="ECO:0007669"/>
    <property type="project" value="TreeGrafter"/>
</dbReference>
<dbReference type="GO" id="GO:0005667">
    <property type="term" value="C:transcription regulator complex"/>
    <property type="evidence" value="ECO:0007669"/>
    <property type="project" value="TreeGrafter"/>
</dbReference>
<dbReference type="PROSITE" id="PS00028">
    <property type="entry name" value="ZINC_FINGER_C2H2_1"/>
    <property type="match status" value="2"/>
</dbReference>
<organism evidence="8 9">
    <name type="scientific">Psilocybe cyanescens</name>
    <dbReference type="NCBI Taxonomy" id="93625"/>
    <lineage>
        <taxon>Eukaryota</taxon>
        <taxon>Fungi</taxon>
        <taxon>Dikarya</taxon>
        <taxon>Basidiomycota</taxon>
        <taxon>Agaricomycotina</taxon>
        <taxon>Agaricomycetes</taxon>
        <taxon>Agaricomycetidae</taxon>
        <taxon>Agaricales</taxon>
        <taxon>Agaricineae</taxon>
        <taxon>Strophariaceae</taxon>
        <taxon>Psilocybe</taxon>
    </lineage>
</organism>
<feature type="region of interest" description="Disordered" evidence="6">
    <location>
        <begin position="133"/>
        <end position="200"/>
    </location>
</feature>
<dbReference type="GO" id="GO:0000981">
    <property type="term" value="F:DNA-binding transcription factor activity, RNA polymerase II-specific"/>
    <property type="evidence" value="ECO:0007669"/>
    <property type="project" value="TreeGrafter"/>
</dbReference>
<dbReference type="SUPFAM" id="SSF57667">
    <property type="entry name" value="beta-beta-alpha zinc fingers"/>
    <property type="match status" value="1"/>
</dbReference>
<dbReference type="GO" id="GO:0000785">
    <property type="term" value="C:chromatin"/>
    <property type="evidence" value="ECO:0007669"/>
    <property type="project" value="TreeGrafter"/>
</dbReference>
<dbReference type="AlphaFoldDB" id="A0A409VUZ0"/>
<keyword evidence="1" id="KW-0479">Metal-binding</keyword>
<dbReference type="EMBL" id="NHYD01003915">
    <property type="protein sequence ID" value="PPQ70074.1"/>
    <property type="molecule type" value="Genomic_DNA"/>
</dbReference>
<evidence type="ECO:0000256" key="6">
    <source>
        <dbReference type="SAM" id="MobiDB-lite"/>
    </source>
</evidence>
<keyword evidence="9" id="KW-1185">Reference proteome</keyword>
<gene>
    <name evidence="8" type="ORF">CVT25_006551</name>
</gene>
<keyword evidence="2" id="KW-0677">Repeat</keyword>
<evidence type="ECO:0000313" key="8">
    <source>
        <dbReference type="EMBL" id="PPQ70074.1"/>
    </source>
</evidence>
<dbReference type="InterPro" id="IPR013087">
    <property type="entry name" value="Znf_C2H2_type"/>
</dbReference>
<sequence length="369" mass="39466">FPESFQRSTVTPSPSQYQEVQSHSDADAAVAAIRSDASSSSSSSVRTDINSGVNSLSFRNNSSPSPSRSYNAASAASSAAGRAPAAVLSSAPGSGSSIGIGRGREYSPVPSPRRVSRSNVMRLENILNDVSMNHDHRVLPPTRWPPRSRSLGSGRSESESPVQSQSHLDIFAPSSPSSTMSVPERSESPEEEESGPVSETKAMMIKKKKVKMHRCPECQKDFPRPSGLRTHMNMHTKEKRKRTFLPLSIWIPSHIGPTAFACTYPGCTRSFSVVSNARRHMRTHGLGVSVDDGDQAAIPYVVGFEDPMVLDQPDVLSMQGVGSPSRSHPFRLRWIPLGASMQQKVVADAAAKSVKVGGGDGNGAVSAQG</sequence>
<feature type="non-terminal residue" evidence="8">
    <location>
        <position position="1"/>
    </location>
</feature>
<dbReference type="Gene3D" id="3.30.160.60">
    <property type="entry name" value="Classic Zinc Finger"/>
    <property type="match status" value="2"/>
</dbReference>
<accession>A0A409VUZ0</accession>
<dbReference type="Pfam" id="PF00096">
    <property type="entry name" value="zf-C2H2"/>
    <property type="match status" value="2"/>
</dbReference>
<evidence type="ECO:0000256" key="3">
    <source>
        <dbReference type="ARBA" id="ARBA00022771"/>
    </source>
</evidence>
<feature type="compositionally biased region" description="Polar residues" evidence="6">
    <location>
        <begin position="45"/>
        <end position="54"/>
    </location>
</feature>
<evidence type="ECO:0000256" key="1">
    <source>
        <dbReference type="ARBA" id="ARBA00022723"/>
    </source>
</evidence>
<feature type="region of interest" description="Disordered" evidence="6">
    <location>
        <begin position="1"/>
        <end position="117"/>
    </location>
</feature>
<evidence type="ECO:0000259" key="7">
    <source>
        <dbReference type="PROSITE" id="PS50157"/>
    </source>
</evidence>
<feature type="compositionally biased region" description="Low complexity" evidence="6">
    <location>
        <begin position="145"/>
        <end position="161"/>
    </location>
</feature>
<feature type="domain" description="C2H2-type" evidence="7">
    <location>
        <begin position="213"/>
        <end position="240"/>
    </location>
</feature>
<proteinExistence type="predicted"/>
<name>A0A409VUZ0_PSICY</name>
<evidence type="ECO:0000256" key="5">
    <source>
        <dbReference type="PROSITE-ProRule" id="PRU00042"/>
    </source>
</evidence>
<evidence type="ECO:0000256" key="4">
    <source>
        <dbReference type="ARBA" id="ARBA00022833"/>
    </source>
</evidence>
<feature type="compositionally biased region" description="Low complexity" evidence="6">
    <location>
        <begin position="27"/>
        <end position="44"/>
    </location>
</feature>
<feature type="compositionally biased region" description="Low complexity" evidence="6">
    <location>
        <begin position="55"/>
        <end position="95"/>
    </location>
</feature>
<dbReference type="SMART" id="SM00355">
    <property type="entry name" value="ZnF_C2H2"/>
    <property type="match status" value="2"/>
</dbReference>
<dbReference type="InParanoid" id="A0A409VUZ0"/>